<evidence type="ECO:0000313" key="2">
    <source>
        <dbReference type="Proteomes" id="UP001557470"/>
    </source>
</evidence>
<gene>
    <name evidence="1" type="ORF">UPYG_G00044980</name>
</gene>
<reference evidence="1 2" key="1">
    <citation type="submission" date="2024-06" db="EMBL/GenBank/DDBJ databases">
        <authorList>
            <person name="Pan Q."/>
            <person name="Wen M."/>
            <person name="Jouanno E."/>
            <person name="Zahm M."/>
            <person name="Klopp C."/>
            <person name="Cabau C."/>
            <person name="Louis A."/>
            <person name="Berthelot C."/>
            <person name="Parey E."/>
            <person name="Roest Crollius H."/>
            <person name="Montfort J."/>
            <person name="Robinson-Rechavi M."/>
            <person name="Bouchez O."/>
            <person name="Lampietro C."/>
            <person name="Lopez Roques C."/>
            <person name="Donnadieu C."/>
            <person name="Postlethwait J."/>
            <person name="Bobe J."/>
            <person name="Verreycken H."/>
            <person name="Guiguen Y."/>
        </authorList>
    </citation>
    <scope>NUCLEOTIDE SEQUENCE [LARGE SCALE GENOMIC DNA]</scope>
    <source>
        <strain evidence="1">Up_M1</strain>
        <tissue evidence="1">Testis</tissue>
    </source>
</reference>
<dbReference type="EMBL" id="JAGEUA010000001">
    <property type="protein sequence ID" value="KAL1023713.1"/>
    <property type="molecule type" value="Genomic_DNA"/>
</dbReference>
<sequence length="104" mass="11508">MLSNPKCCRKKTLALGAVRTGQLRREQCTHQCAEEPDPLHAMAASLDRRTTCFGMLQSLNAPLDRVAMLLRHHPLHQEHIATPGPSSVQSCGGAWRMPIRGKNN</sequence>
<accession>A0ABD0XQT6</accession>
<dbReference type="AlphaFoldDB" id="A0ABD0XQT6"/>
<keyword evidence="2" id="KW-1185">Reference proteome</keyword>
<comment type="caution">
    <text evidence="1">The sequence shown here is derived from an EMBL/GenBank/DDBJ whole genome shotgun (WGS) entry which is preliminary data.</text>
</comment>
<dbReference type="Proteomes" id="UP001557470">
    <property type="component" value="Unassembled WGS sequence"/>
</dbReference>
<protein>
    <submittedName>
        <fullName evidence="1">Uncharacterized protein</fullName>
    </submittedName>
</protein>
<organism evidence="1 2">
    <name type="scientific">Umbra pygmaea</name>
    <name type="common">Eastern mudminnow</name>
    <dbReference type="NCBI Taxonomy" id="75934"/>
    <lineage>
        <taxon>Eukaryota</taxon>
        <taxon>Metazoa</taxon>
        <taxon>Chordata</taxon>
        <taxon>Craniata</taxon>
        <taxon>Vertebrata</taxon>
        <taxon>Euteleostomi</taxon>
        <taxon>Actinopterygii</taxon>
        <taxon>Neopterygii</taxon>
        <taxon>Teleostei</taxon>
        <taxon>Protacanthopterygii</taxon>
        <taxon>Esociformes</taxon>
        <taxon>Umbridae</taxon>
        <taxon>Umbra</taxon>
    </lineage>
</organism>
<proteinExistence type="predicted"/>
<name>A0ABD0XQT6_UMBPY</name>
<evidence type="ECO:0000313" key="1">
    <source>
        <dbReference type="EMBL" id="KAL1023713.1"/>
    </source>
</evidence>